<dbReference type="RefSeq" id="WP_196088728.1">
    <property type="nucleotide sequence ID" value="NZ_CP049232.1"/>
</dbReference>
<evidence type="ECO:0000313" key="1">
    <source>
        <dbReference type="EMBL" id="QPI07535.1"/>
    </source>
</evidence>
<dbReference type="AlphaFoldDB" id="A0A7S9SCC5"/>
<dbReference type="Proteomes" id="UP000594535">
    <property type="component" value="Chromosome"/>
</dbReference>
<gene>
    <name evidence="1" type="ORF">G5B96_09475</name>
</gene>
<reference evidence="1 2" key="1">
    <citation type="journal article" date="2020" name="Microb. Genom.">
        <title>Analysis of complete Campylobacter concisus genomes identifies genomospecies features, secretion systems and novel plasmids and their association with severe ulcerative colitis.</title>
        <authorList>
            <person name="Liu F."/>
            <person name="Chen S."/>
            <person name="Luu L.D.W."/>
            <person name="Lee S.A."/>
            <person name="Tay A.C.Y."/>
            <person name="Wu R."/>
            <person name="Riordan S.M."/>
            <person name="Lan R."/>
            <person name="Liu L."/>
            <person name="Zhang L."/>
        </authorList>
    </citation>
    <scope>NUCLEOTIDE SEQUENCE [LARGE SCALE GENOMIC DNA]</scope>
    <source>
        <strain evidence="1 2">H9O-S2</strain>
    </source>
</reference>
<proteinExistence type="predicted"/>
<evidence type="ECO:0000313" key="2">
    <source>
        <dbReference type="Proteomes" id="UP000594535"/>
    </source>
</evidence>
<name>A0A7S9SCC5_9BACT</name>
<dbReference type="EMBL" id="CP049232">
    <property type="protein sequence ID" value="QPI07535.1"/>
    <property type="molecule type" value="Genomic_DNA"/>
</dbReference>
<organism evidence="1 2">
    <name type="scientific">Campylobacter concisus</name>
    <dbReference type="NCBI Taxonomy" id="199"/>
    <lineage>
        <taxon>Bacteria</taxon>
        <taxon>Pseudomonadati</taxon>
        <taxon>Campylobacterota</taxon>
        <taxon>Epsilonproteobacteria</taxon>
        <taxon>Campylobacterales</taxon>
        <taxon>Campylobacteraceae</taxon>
        <taxon>Campylobacter</taxon>
    </lineage>
</organism>
<protein>
    <submittedName>
        <fullName evidence="1">Thioredoxin reductase</fullName>
    </submittedName>
</protein>
<sequence>MKKIIFIIIALLVATAVVVISKGKLQDKGNLMDNTNTYTVIAPNGMEIPFDKKTNLMIPNNDNYKKPRTNKEYLEIQSKYLLEARSILDSSLYKNYKPLYYNPKPNSLGQTDYLSFKPWLDISHKPSSTKIAPWTKTEKAYYESLKDKRDRYIYLVKRSNLKCTMIDIPDDAIGRVDSNGKLTKPEYTEIYDEVNAHKGTLKSELFAAEWNICAGVLGDMGGFVGGVGLGYAGFKARAYQSMFLSAQLGQDGALEALADLFEYSTYLVGLNKNLQMAEEFRKLAKNPPLDEYGMMPYLDEIVGSYFVMDFNRGLALDTDGRVMRYFRKLVEDEGKLLDPRDLDANETTREEFMTKMKDVLKDEMLPFDVAEPDDQEYRQVILNRDINILEAKIMSLTPPEGYPNAPYYNTPEELTRLYEAGKLDKKLNPLTPVMYRDSFPEDLRAKILSYAKEHNIKD</sequence>
<accession>A0A7S9SCC5</accession>